<organism evidence="1 2">
    <name type="scientific">Portunus trituberculatus</name>
    <name type="common">Swimming crab</name>
    <name type="synonym">Neptunus trituberculatus</name>
    <dbReference type="NCBI Taxonomy" id="210409"/>
    <lineage>
        <taxon>Eukaryota</taxon>
        <taxon>Metazoa</taxon>
        <taxon>Ecdysozoa</taxon>
        <taxon>Arthropoda</taxon>
        <taxon>Crustacea</taxon>
        <taxon>Multicrustacea</taxon>
        <taxon>Malacostraca</taxon>
        <taxon>Eumalacostraca</taxon>
        <taxon>Eucarida</taxon>
        <taxon>Decapoda</taxon>
        <taxon>Pleocyemata</taxon>
        <taxon>Brachyura</taxon>
        <taxon>Eubrachyura</taxon>
        <taxon>Portunoidea</taxon>
        <taxon>Portunidae</taxon>
        <taxon>Portuninae</taxon>
        <taxon>Portunus</taxon>
    </lineage>
</organism>
<dbReference type="AlphaFoldDB" id="A0A5B7H798"/>
<gene>
    <name evidence="1" type="ORF">E2C01_059653</name>
</gene>
<protein>
    <submittedName>
        <fullName evidence="1">Uncharacterized protein</fullName>
    </submittedName>
</protein>
<proteinExistence type="predicted"/>
<comment type="caution">
    <text evidence="1">The sequence shown here is derived from an EMBL/GenBank/DDBJ whole genome shotgun (WGS) entry which is preliminary data.</text>
</comment>
<evidence type="ECO:0000313" key="1">
    <source>
        <dbReference type="EMBL" id="MPC65515.1"/>
    </source>
</evidence>
<evidence type="ECO:0000313" key="2">
    <source>
        <dbReference type="Proteomes" id="UP000324222"/>
    </source>
</evidence>
<dbReference type="Proteomes" id="UP000324222">
    <property type="component" value="Unassembled WGS sequence"/>
</dbReference>
<reference evidence="1 2" key="1">
    <citation type="submission" date="2019-05" db="EMBL/GenBank/DDBJ databases">
        <title>Another draft genome of Portunus trituberculatus and its Hox gene families provides insights of decapod evolution.</title>
        <authorList>
            <person name="Jeong J.-H."/>
            <person name="Song I."/>
            <person name="Kim S."/>
            <person name="Choi T."/>
            <person name="Kim D."/>
            <person name="Ryu S."/>
            <person name="Kim W."/>
        </authorList>
    </citation>
    <scope>NUCLEOTIDE SEQUENCE [LARGE SCALE GENOMIC DNA]</scope>
    <source>
        <tissue evidence="1">Muscle</tissue>
    </source>
</reference>
<sequence>MSTRTFTNTMKYATINHIHTLPCPLCRHVESPDIQGQFSSFWALAFIMAPLERSCLPLVSRRRFDIQPVIIRSS</sequence>
<accession>A0A5B7H798</accession>
<name>A0A5B7H798_PORTR</name>
<dbReference type="EMBL" id="VSRR010023466">
    <property type="protein sequence ID" value="MPC65515.1"/>
    <property type="molecule type" value="Genomic_DNA"/>
</dbReference>
<keyword evidence="2" id="KW-1185">Reference proteome</keyword>